<sequence>MPAKEILSWTVLILDLQQKRKSSSAEAGLGGRGGAGRCFHVFDPVTPELGQDHLGVRTAFLQDLAQESRRKACQRNHDSQETGE</sequence>
<dbReference type="Proteomes" id="UP000314294">
    <property type="component" value="Unassembled WGS sequence"/>
</dbReference>
<dbReference type="EMBL" id="SRLO01000338">
    <property type="protein sequence ID" value="TNN60213.1"/>
    <property type="molecule type" value="Genomic_DNA"/>
</dbReference>
<gene>
    <name evidence="1" type="ORF">EYF80_029548</name>
</gene>
<name>A0A4Z2H556_9TELE</name>
<protein>
    <submittedName>
        <fullName evidence="1">Uncharacterized protein</fullName>
    </submittedName>
</protein>
<keyword evidence="2" id="KW-1185">Reference proteome</keyword>
<dbReference type="AlphaFoldDB" id="A0A4Z2H556"/>
<accession>A0A4Z2H556</accession>
<organism evidence="1 2">
    <name type="scientific">Liparis tanakae</name>
    <name type="common">Tanaka's snailfish</name>
    <dbReference type="NCBI Taxonomy" id="230148"/>
    <lineage>
        <taxon>Eukaryota</taxon>
        <taxon>Metazoa</taxon>
        <taxon>Chordata</taxon>
        <taxon>Craniata</taxon>
        <taxon>Vertebrata</taxon>
        <taxon>Euteleostomi</taxon>
        <taxon>Actinopterygii</taxon>
        <taxon>Neopterygii</taxon>
        <taxon>Teleostei</taxon>
        <taxon>Neoteleostei</taxon>
        <taxon>Acanthomorphata</taxon>
        <taxon>Eupercaria</taxon>
        <taxon>Perciformes</taxon>
        <taxon>Cottioidei</taxon>
        <taxon>Cottales</taxon>
        <taxon>Liparidae</taxon>
        <taxon>Liparis</taxon>
    </lineage>
</organism>
<reference evidence="1 2" key="1">
    <citation type="submission" date="2019-03" db="EMBL/GenBank/DDBJ databases">
        <title>First draft genome of Liparis tanakae, snailfish: a comprehensive survey of snailfish specific genes.</title>
        <authorList>
            <person name="Kim W."/>
            <person name="Song I."/>
            <person name="Jeong J.-H."/>
            <person name="Kim D."/>
            <person name="Kim S."/>
            <person name="Ryu S."/>
            <person name="Song J.Y."/>
            <person name="Lee S.K."/>
        </authorList>
    </citation>
    <scope>NUCLEOTIDE SEQUENCE [LARGE SCALE GENOMIC DNA]</scope>
    <source>
        <tissue evidence="1">Muscle</tissue>
    </source>
</reference>
<comment type="caution">
    <text evidence="1">The sequence shown here is derived from an EMBL/GenBank/DDBJ whole genome shotgun (WGS) entry which is preliminary data.</text>
</comment>
<evidence type="ECO:0000313" key="1">
    <source>
        <dbReference type="EMBL" id="TNN60213.1"/>
    </source>
</evidence>
<proteinExistence type="predicted"/>
<evidence type="ECO:0000313" key="2">
    <source>
        <dbReference type="Proteomes" id="UP000314294"/>
    </source>
</evidence>